<feature type="domain" description="LysM" evidence="2">
    <location>
        <begin position="1106"/>
        <end position="1154"/>
    </location>
</feature>
<keyword evidence="5" id="KW-1185">Reference proteome</keyword>
<reference evidence="4 5" key="1">
    <citation type="journal article" date="2021" name="bioRxiv">
        <title>Chromosome-scale and haplotype-resolved genome assembly of a tetraploid potato cultivar.</title>
        <authorList>
            <person name="Sun H."/>
            <person name="Jiao W.-B."/>
            <person name="Krause K."/>
            <person name="Campoy J.A."/>
            <person name="Goel M."/>
            <person name="Folz-Donahue K."/>
            <person name="Kukat C."/>
            <person name="Huettel B."/>
            <person name="Schneeberger K."/>
        </authorList>
    </citation>
    <scope>NUCLEOTIDE SEQUENCE [LARGE SCALE GENOMIC DNA]</scope>
    <source>
        <strain evidence="4">SolTubOtavaFocal</strain>
        <tissue evidence="4">Leaves</tissue>
    </source>
</reference>
<feature type="compositionally biased region" description="Basic and acidic residues" evidence="1">
    <location>
        <begin position="62"/>
        <end position="80"/>
    </location>
</feature>
<dbReference type="Pfam" id="PF21745">
    <property type="entry name" value="PMI1_PMIR1-2_C"/>
    <property type="match status" value="1"/>
</dbReference>
<feature type="region of interest" description="Disordered" evidence="1">
    <location>
        <begin position="1004"/>
        <end position="1029"/>
    </location>
</feature>
<dbReference type="Pfam" id="PF01476">
    <property type="entry name" value="LysM"/>
    <property type="match status" value="1"/>
</dbReference>
<feature type="domain" description="C2 NT-type" evidence="3">
    <location>
        <begin position="96"/>
        <end position="244"/>
    </location>
</feature>
<dbReference type="EMBL" id="JAIVGD010000018">
    <property type="protein sequence ID" value="KAH0754701.1"/>
    <property type="molecule type" value="Genomic_DNA"/>
</dbReference>
<comment type="caution">
    <text evidence="4">The sequence shown here is derived from an EMBL/GenBank/DDBJ whole genome shotgun (WGS) entry which is preliminary data.</text>
</comment>
<name>A0ABQ7UU81_SOLTU</name>
<evidence type="ECO:0000259" key="2">
    <source>
        <dbReference type="PROSITE" id="PS51782"/>
    </source>
</evidence>
<dbReference type="InterPro" id="IPR048972">
    <property type="entry name" value="PMI1_PMIR1-2_C"/>
</dbReference>
<sequence length="1155" mass="127997">MFLWRRMFSRMDSRKKIGEKPGNGKLLNDIETISKALYLDKTQPRLLMSTASSRSKSVGRARLPEPKSKNKDSGRDLLEKDSNKKSTWSWKSLKSLTHVKNQRFNCCFSLQVHCIEGIPAFFNDLSLVVHWRRRDGELMTCPVLVCEGVAEFEEELSYTCSIYGSRNGPHHSAKYEAKHCLLYASVYATPELDLGKHRVDLTRLLPLTLEELEDERSSGKWTTSFKLSGKAKGASMNVSFGYHIVGNGNTSGTLPSNRDVLEGRNLRQNSGAAKLLAQSEESDELSIIRRSGSLPAWSSYSQQSAEDVKDLHDILPVPNSNHYKSVEVLYQKFEEEKLEASFEFKPEIDVFSNTVDNLKPKLALLSDPVKGNVENECEIGDFSVIEQGIEHPLKELEGKEDDSVKSVDDAVTERLVPDSTLKMAIEEEAQPVLLAKGLDSENEDLAVSANNFETDESAKELIMRELESALNSFSDLENEGLYAQEHENEVRNNDGYLDAKENYKELRKGKSLSVDYITESVASDFLDMLGIEHSPFGPSSESEPDSPRERLLRQFEKDTLAGGCSLFNLDMDIEEFSSDAPSVSQWRSISENFGYSSSAQSYEEIPKIAIEETSNKTRAYMLEDLETEALMREWGLNEKSFECSPPKSSCGFGSPIDMPPEDPYQLPPLGEGLGNLLQTKNGGFLRSMNPAIFNDAKSGGSLIMQVSSPLVVPAEMGSGIMDILQHLASIGIEKLSMQASKLMPLDDITGKTVEQIAWENAPSLEGPERQDLFQHEFEFGQNMESIQTKKAKSHGPMSSKLETSSTTHMNAEYVSLEDLAPLAMDKIEALSIEGLRIQTGMSDEDAPSNISAQSIGKFSAFEGQKVNLGGAVGLEGAGGLKLLDIKDNGDDVDGLMGLSLTLDEWMRLDSGEIDDEDEISERTSKLLAAHHAISTDLFQGRSKGEKRRGKSRKCGLLGNNFTVALMVQLCDPLRNYEPVGTPMLALVQVERVFVPPKPKIYSKVSEVRNNNEDDDDESAPPKNDSNVDIKEEKIPEVEPIAQYKITEVHVAGLKSEQGKKKLWGSTTQEQSGSRWLVANGMGKKNKHPFMKSKAANKSSKEAASSATTTVQLGDTLWSISSRVHGTGTKWKDIAALNPHIRNPNVILPNETIRLR</sequence>
<protein>
    <recommendedName>
        <fullName evidence="6">Protein PLASTID MOVEMENT IMPAIRED 1-RELATED 1-like</fullName>
    </recommendedName>
</protein>
<dbReference type="PROSITE" id="PS51782">
    <property type="entry name" value="LYSM"/>
    <property type="match status" value="1"/>
</dbReference>
<dbReference type="CDD" id="cd00118">
    <property type="entry name" value="LysM"/>
    <property type="match status" value="1"/>
</dbReference>
<dbReference type="Pfam" id="PF10358">
    <property type="entry name" value="NT-C2"/>
    <property type="match status" value="1"/>
</dbReference>
<dbReference type="PANTHER" id="PTHR33414:SF1">
    <property type="entry name" value="PROTEIN PLASTID MOVEMENT IMPAIRED 1-RELATED 1"/>
    <property type="match status" value="1"/>
</dbReference>
<evidence type="ECO:0000313" key="4">
    <source>
        <dbReference type="EMBL" id="KAH0754701.1"/>
    </source>
</evidence>
<dbReference type="Proteomes" id="UP000826656">
    <property type="component" value="Unassembled WGS sequence"/>
</dbReference>
<dbReference type="InterPro" id="IPR019448">
    <property type="entry name" value="NT-C2"/>
</dbReference>
<evidence type="ECO:0000313" key="5">
    <source>
        <dbReference type="Proteomes" id="UP000826656"/>
    </source>
</evidence>
<gene>
    <name evidence="4" type="ORF">KY290_024971</name>
</gene>
<dbReference type="InterPro" id="IPR018392">
    <property type="entry name" value="LysM"/>
</dbReference>
<evidence type="ECO:0000256" key="1">
    <source>
        <dbReference type="SAM" id="MobiDB-lite"/>
    </source>
</evidence>
<dbReference type="PANTHER" id="PTHR33414">
    <property type="entry name" value="PROTEIN PLASTID MOVEMENT IMPAIRED 1-RELATED 1"/>
    <property type="match status" value="1"/>
</dbReference>
<accession>A0ABQ7UU81</accession>
<dbReference type="InterPro" id="IPR036779">
    <property type="entry name" value="LysM_dom_sf"/>
</dbReference>
<evidence type="ECO:0000259" key="3">
    <source>
        <dbReference type="PROSITE" id="PS51840"/>
    </source>
</evidence>
<evidence type="ECO:0008006" key="6">
    <source>
        <dbReference type="Google" id="ProtNLM"/>
    </source>
</evidence>
<dbReference type="SMART" id="SM00257">
    <property type="entry name" value="LysM"/>
    <property type="match status" value="1"/>
</dbReference>
<feature type="region of interest" description="Disordered" evidence="1">
    <location>
        <begin position="50"/>
        <end position="80"/>
    </location>
</feature>
<dbReference type="InterPro" id="IPR039614">
    <property type="entry name" value="PMI1-like"/>
</dbReference>
<dbReference type="PROSITE" id="PS51840">
    <property type="entry name" value="C2_NT"/>
    <property type="match status" value="1"/>
</dbReference>
<proteinExistence type="predicted"/>
<organism evidence="4 5">
    <name type="scientific">Solanum tuberosum</name>
    <name type="common">Potato</name>
    <dbReference type="NCBI Taxonomy" id="4113"/>
    <lineage>
        <taxon>Eukaryota</taxon>
        <taxon>Viridiplantae</taxon>
        <taxon>Streptophyta</taxon>
        <taxon>Embryophyta</taxon>
        <taxon>Tracheophyta</taxon>
        <taxon>Spermatophyta</taxon>
        <taxon>Magnoliopsida</taxon>
        <taxon>eudicotyledons</taxon>
        <taxon>Gunneridae</taxon>
        <taxon>Pentapetalae</taxon>
        <taxon>asterids</taxon>
        <taxon>lamiids</taxon>
        <taxon>Solanales</taxon>
        <taxon>Solanaceae</taxon>
        <taxon>Solanoideae</taxon>
        <taxon>Solaneae</taxon>
        <taxon>Solanum</taxon>
    </lineage>
</organism>
<dbReference type="Gene3D" id="3.10.350.10">
    <property type="entry name" value="LysM domain"/>
    <property type="match status" value="1"/>
</dbReference>
<dbReference type="SUPFAM" id="SSF54106">
    <property type="entry name" value="LysM domain"/>
    <property type="match status" value="1"/>
</dbReference>